<dbReference type="Proteomes" id="UP000762676">
    <property type="component" value="Unassembled WGS sequence"/>
</dbReference>
<feature type="region of interest" description="Disordered" evidence="1">
    <location>
        <begin position="1"/>
        <end position="40"/>
    </location>
</feature>
<dbReference type="EMBL" id="BMAT01008887">
    <property type="protein sequence ID" value="GFR94468.1"/>
    <property type="molecule type" value="Genomic_DNA"/>
</dbReference>
<feature type="region of interest" description="Disordered" evidence="1">
    <location>
        <begin position="65"/>
        <end position="174"/>
    </location>
</feature>
<feature type="compositionally biased region" description="Polar residues" evidence="1">
    <location>
        <begin position="165"/>
        <end position="174"/>
    </location>
</feature>
<keyword evidence="3" id="KW-1185">Reference proteome</keyword>
<comment type="caution">
    <text evidence="2">The sequence shown here is derived from an EMBL/GenBank/DDBJ whole genome shotgun (WGS) entry which is preliminary data.</text>
</comment>
<proteinExistence type="predicted"/>
<sequence>MDWTCGQAFSDNGWTQRVTDCTGKHDRGKDPEVDKGEDDGMVVWDDCCSRFNFAIENVDYYTVNDTDDDVDIDSNDTDDDGRGFMDDDSDDDDVDDDDDDDDDDVDDDDDDDDDGDDDDDDDDGDQGYDDDDDDGDDDDDDGDHGYDDDVVVGYSNDVKREKDNNNGSQSYSNYTSSPLLTQYDNKGLYHCLCPQHAVVHVGLTPHRAVLYRREHQACVVVGEVWRWFKWLWRCWFRCCHEW</sequence>
<feature type="compositionally biased region" description="Acidic residues" evidence="1">
    <location>
        <begin position="65"/>
        <end position="79"/>
    </location>
</feature>
<feature type="compositionally biased region" description="Polar residues" evidence="1">
    <location>
        <begin position="7"/>
        <end position="19"/>
    </location>
</feature>
<accession>A0AAV4H951</accession>
<gene>
    <name evidence="2" type="ORF">ElyMa_004403900</name>
</gene>
<evidence type="ECO:0000256" key="1">
    <source>
        <dbReference type="SAM" id="MobiDB-lite"/>
    </source>
</evidence>
<dbReference type="AlphaFoldDB" id="A0AAV4H951"/>
<organism evidence="2 3">
    <name type="scientific">Elysia marginata</name>
    <dbReference type="NCBI Taxonomy" id="1093978"/>
    <lineage>
        <taxon>Eukaryota</taxon>
        <taxon>Metazoa</taxon>
        <taxon>Spiralia</taxon>
        <taxon>Lophotrochozoa</taxon>
        <taxon>Mollusca</taxon>
        <taxon>Gastropoda</taxon>
        <taxon>Heterobranchia</taxon>
        <taxon>Euthyneura</taxon>
        <taxon>Panpulmonata</taxon>
        <taxon>Sacoglossa</taxon>
        <taxon>Placobranchoidea</taxon>
        <taxon>Plakobranchidae</taxon>
        <taxon>Elysia</taxon>
    </lineage>
</organism>
<feature type="compositionally biased region" description="Basic and acidic residues" evidence="1">
    <location>
        <begin position="22"/>
        <end position="34"/>
    </location>
</feature>
<evidence type="ECO:0008006" key="4">
    <source>
        <dbReference type="Google" id="ProtNLM"/>
    </source>
</evidence>
<feature type="compositionally biased region" description="Acidic residues" evidence="1">
    <location>
        <begin position="86"/>
        <end position="150"/>
    </location>
</feature>
<protein>
    <recommendedName>
        <fullName evidence="4">SRCR domain-containing protein</fullName>
    </recommendedName>
</protein>
<name>A0AAV4H951_9GAST</name>
<reference evidence="2 3" key="1">
    <citation type="journal article" date="2021" name="Elife">
        <title>Chloroplast acquisition without the gene transfer in kleptoplastic sea slugs, Plakobranchus ocellatus.</title>
        <authorList>
            <person name="Maeda T."/>
            <person name="Takahashi S."/>
            <person name="Yoshida T."/>
            <person name="Shimamura S."/>
            <person name="Takaki Y."/>
            <person name="Nagai Y."/>
            <person name="Toyoda A."/>
            <person name="Suzuki Y."/>
            <person name="Arimoto A."/>
            <person name="Ishii H."/>
            <person name="Satoh N."/>
            <person name="Nishiyama T."/>
            <person name="Hasebe M."/>
            <person name="Maruyama T."/>
            <person name="Minagawa J."/>
            <person name="Obokata J."/>
            <person name="Shigenobu S."/>
        </authorList>
    </citation>
    <scope>NUCLEOTIDE SEQUENCE [LARGE SCALE GENOMIC DNA]</scope>
</reference>
<evidence type="ECO:0000313" key="3">
    <source>
        <dbReference type="Proteomes" id="UP000762676"/>
    </source>
</evidence>
<evidence type="ECO:0000313" key="2">
    <source>
        <dbReference type="EMBL" id="GFR94468.1"/>
    </source>
</evidence>